<protein>
    <submittedName>
        <fullName evidence="9">CSON005681 protein</fullName>
    </submittedName>
</protein>
<keyword evidence="4" id="KW-0862">Zinc</keyword>
<evidence type="ECO:0000256" key="1">
    <source>
        <dbReference type="ARBA" id="ARBA00022723"/>
    </source>
</evidence>
<dbReference type="PROSITE" id="PS52027">
    <property type="entry name" value="ZF_C2HC_C3H"/>
    <property type="match status" value="1"/>
</dbReference>
<feature type="region of interest" description="Disordered" evidence="6">
    <location>
        <begin position="51"/>
        <end position="84"/>
    </location>
</feature>
<proteinExistence type="predicted"/>
<gene>
    <name evidence="9" type="primary">CSON005681</name>
</gene>
<dbReference type="EMBL" id="UFQT01000220">
    <property type="protein sequence ID" value="SSX21934.1"/>
    <property type="molecule type" value="Genomic_DNA"/>
</dbReference>
<dbReference type="InterPro" id="IPR049899">
    <property type="entry name" value="Znf_C2HC_C3H"/>
</dbReference>
<evidence type="ECO:0000256" key="5">
    <source>
        <dbReference type="PROSITE-ProRule" id="PRU01371"/>
    </source>
</evidence>
<evidence type="ECO:0000256" key="4">
    <source>
        <dbReference type="ARBA" id="ARBA00022833"/>
    </source>
</evidence>
<dbReference type="EMBL" id="UFQS01000220">
    <property type="protein sequence ID" value="SSX01554.1"/>
    <property type="molecule type" value="Genomic_DNA"/>
</dbReference>
<dbReference type="Pfam" id="PF13913">
    <property type="entry name" value="zf-C2HC_2"/>
    <property type="match status" value="2"/>
</dbReference>
<sequence length="195" mass="21767">MASLQVTPRFIKPTTSDAPNDLKLVKCSHCSRTFFEDRIKKHEGICKKTHLPGAKTSLTPKKLPGTKPHTSSTATSNPKPFKSNWRQNHEEFIKAIRAAKKVQEHLKSGGNLRDLPPPEPSQNPDYIQCPHCLRSFNQSAAERHIPKCAHYEHNKPRNVSTVKNSRGTTNSVMTSVANKILNQKGKTGNRNNGSK</sequence>
<keyword evidence="3 5" id="KW-0863">Zinc-finger</keyword>
<evidence type="ECO:0000256" key="2">
    <source>
        <dbReference type="ARBA" id="ARBA00022737"/>
    </source>
</evidence>
<dbReference type="AlphaFoldDB" id="A0A336LVF5"/>
<organism evidence="9">
    <name type="scientific">Culicoides sonorensis</name>
    <name type="common">Biting midge</name>
    <dbReference type="NCBI Taxonomy" id="179676"/>
    <lineage>
        <taxon>Eukaryota</taxon>
        <taxon>Metazoa</taxon>
        <taxon>Ecdysozoa</taxon>
        <taxon>Arthropoda</taxon>
        <taxon>Hexapoda</taxon>
        <taxon>Insecta</taxon>
        <taxon>Pterygota</taxon>
        <taxon>Neoptera</taxon>
        <taxon>Endopterygota</taxon>
        <taxon>Diptera</taxon>
        <taxon>Nematocera</taxon>
        <taxon>Chironomoidea</taxon>
        <taxon>Ceratopogonidae</taxon>
        <taxon>Ceratopogoninae</taxon>
        <taxon>Culicoides</taxon>
        <taxon>Monoculicoides</taxon>
    </lineage>
</organism>
<feature type="domain" description="C2HC/C3H-type" evidence="7">
    <location>
        <begin position="23"/>
        <end position="52"/>
    </location>
</feature>
<dbReference type="InterPro" id="IPR026319">
    <property type="entry name" value="ZC2HC1A/B-like"/>
</dbReference>
<dbReference type="OMA" id="EANDCHR"/>
<reference evidence="9" key="2">
    <citation type="submission" date="2018-07" db="EMBL/GenBank/DDBJ databases">
        <authorList>
            <person name="Quirk P.G."/>
            <person name="Krulwich T.A."/>
        </authorList>
    </citation>
    <scope>NUCLEOTIDE SEQUENCE</scope>
</reference>
<evidence type="ECO:0000256" key="6">
    <source>
        <dbReference type="SAM" id="MobiDB-lite"/>
    </source>
</evidence>
<evidence type="ECO:0000313" key="8">
    <source>
        <dbReference type="EMBL" id="SSX01554.1"/>
    </source>
</evidence>
<dbReference type="PANTHER" id="PTHR13555">
    <property type="entry name" value="C2H2 ZINC FINGER CGI-62-RELATED"/>
    <property type="match status" value="1"/>
</dbReference>
<evidence type="ECO:0000256" key="3">
    <source>
        <dbReference type="ARBA" id="ARBA00022771"/>
    </source>
</evidence>
<feature type="compositionally biased region" description="Polar residues" evidence="6">
    <location>
        <begin position="68"/>
        <end position="78"/>
    </location>
</feature>
<evidence type="ECO:0000259" key="7">
    <source>
        <dbReference type="PROSITE" id="PS52027"/>
    </source>
</evidence>
<keyword evidence="1" id="KW-0479">Metal-binding</keyword>
<reference evidence="8" key="1">
    <citation type="submission" date="2018-04" db="EMBL/GenBank/DDBJ databases">
        <authorList>
            <person name="Go L.Y."/>
            <person name="Mitchell J.A."/>
        </authorList>
    </citation>
    <scope>NUCLEOTIDE SEQUENCE</scope>
    <source>
        <tissue evidence="8">Whole organism</tissue>
    </source>
</reference>
<keyword evidence="2" id="KW-0677">Repeat</keyword>
<accession>A0A336LVF5</accession>
<evidence type="ECO:0000313" key="9">
    <source>
        <dbReference type="EMBL" id="SSX21934.1"/>
    </source>
</evidence>
<name>A0A336LVF5_CULSO</name>
<dbReference type="VEuPathDB" id="VectorBase:CSON005681"/>
<dbReference type="GO" id="GO:0008270">
    <property type="term" value="F:zinc ion binding"/>
    <property type="evidence" value="ECO:0007669"/>
    <property type="project" value="UniProtKB-KW"/>
</dbReference>
<dbReference type="Gene3D" id="3.30.160.60">
    <property type="entry name" value="Classic Zinc Finger"/>
    <property type="match status" value="1"/>
</dbReference>